<dbReference type="InterPro" id="IPR025110">
    <property type="entry name" value="AMP-bd_C"/>
</dbReference>
<dbReference type="InterPro" id="IPR020845">
    <property type="entry name" value="AMP-binding_CS"/>
</dbReference>
<dbReference type="Pfam" id="PF13193">
    <property type="entry name" value="AMP-binding_C"/>
    <property type="match status" value="1"/>
</dbReference>
<evidence type="ECO:0000313" key="4">
    <source>
        <dbReference type="Proteomes" id="UP000772434"/>
    </source>
</evidence>
<comment type="caution">
    <text evidence="3">The sequence shown here is derived from an EMBL/GenBank/DDBJ whole genome shotgun (WGS) entry which is preliminary data.</text>
</comment>
<gene>
    <name evidence="3" type="ORF">BDP27DRAFT_1322584</name>
</gene>
<dbReference type="Proteomes" id="UP000772434">
    <property type="component" value="Unassembled WGS sequence"/>
</dbReference>
<dbReference type="PANTHER" id="PTHR24096">
    <property type="entry name" value="LONG-CHAIN-FATTY-ACID--COA LIGASE"/>
    <property type="match status" value="1"/>
</dbReference>
<feature type="domain" description="AMP-dependent synthetase/ligase" evidence="1">
    <location>
        <begin position="53"/>
        <end position="421"/>
    </location>
</feature>
<sequence>MIFEATEKLPQIPHNLSIPQFFLDYQNNEQLVTNGQPAQGIDPGIPWLIEHRSGRRIGLEEIRSRTFGLANAMSIQYNIGLNDVVLLFSRNNVDYPIAIWAVHRLGGIVSGANPDFVSNELLYQLQATSAKLIIVHPEALETAVTVARSTGFPLERIVVFDVESTATPKGFTSVSDLVKVGLEKPPNFVEPVIDARTKLAFLSFSSGTTGKPKAVAIPHFSLIINVIQMVVHWKVFQEYAPWDERRFRPGDVAIGVLPLYHIYGLVLNLHFILYSRITLVLVEKFNFVDMLETIGRYRISHLMLVPPHVVLFCKQAEILKDYFLSSVRFIMVGGAPLSNEVNEQIFGIFPEAHIGQSYGMTELCTSVTAYPITQKRGTAGSAGVLEPGVRARILKQDGTFGGYDEPGELCISGPSNSLGYYNNEQATKETFVDGWVHTGDEAKIDRNLEVWILDRIKEIMKVRGFQVAPAELEGCLLDHPDVGDACVVGIPDEYSGEIPLAFVVLKEDASQRAERSLEDSAKIKASIEKHVSDNKVYYKRLAGGVEFVPSIPKNPSGKLLRRLLREKARELRIKPTPKL</sequence>
<evidence type="ECO:0000259" key="1">
    <source>
        <dbReference type="Pfam" id="PF00501"/>
    </source>
</evidence>
<dbReference type="PANTHER" id="PTHR24096:SF422">
    <property type="entry name" value="BCDNA.GH02901"/>
    <property type="match status" value="1"/>
</dbReference>
<accession>A0A9P5PS39</accession>
<organism evidence="3 4">
    <name type="scientific">Rhodocollybia butyracea</name>
    <dbReference type="NCBI Taxonomy" id="206335"/>
    <lineage>
        <taxon>Eukaryota</taxon>
        <taxon>Fungi</taxon>
        <taxon>Dikarya</taxon>
        <taxon>Basidiomycota</taxon>
        <taxon>Agaricomycotina</taxon>
        <taxon>Agaricomycetes</taxon>
        <taxon>Agaricomycetidae</taxon>
        <taxon>Agaricales</taxon>
        <taxon>Marasmiineae</taxon>
        <taxon>Omphalotaceae</taxon>
        <taxon>Rhodocollybia</taxon>
    </lineage>
</organism>
<dbReference type="SUPFAM" id="SSF56801">
    <property type="entry name" value="Acetyl-CoA synthetase-like"/>
    <property type="match status" value="1"/>
</dbReference>
<proteinExistence type="predicted"/>
<dbReference type="InterPro" id="IPR000873">
    <property type="entry name" value="AMP-dep_synth/lig_dom"/>
</dbReference>
<dbReference type="EMBL" id="JADNRY010000034">
    <property type="protein sequence ID" value="KAF9071241.1"/>
    <property type="molecule type" value="Genomic_DNA"/>
</dbReference>
<name>A0A9P5PS39_9AGAR</name>
<dbReference type="Gene3D" id="3.30.300.30">
    <property type="match status" value="1"/>
</dbReference>
<evidence type="ECO:0000259" key="2">
    <source>
        <dbReference type="Pfam" id="PF13193"/>
    </source>
</evidence>
<keyword evidence="3" id="KW-0436">Ligase</keyword>
<dbReference type="InterPro" id="IPR045851">
    <property type="entry name" value="AMP-bd_C_sf"/>
</dbReference>
<dbReference type="OrthoDB" id="6509636at2759"/>
<protein>
    <submittedName>
        <fullName evidence="3">Phenylacetyl-CoA ligase</fullName>
    </submittedName>
</protein>
<dbReference type="Pfam" id="PF00501">
    <property type="entry name" value="AMP-binding"/>
    <property type="match status" value="1"/>
</dbReference>
<feature type="domain" description="AMP-binding enzyme C-terminal" evidence="2">
    <location>
        <begin position="471"/>
        <end position="558"/>
    </location>
</feature>
<reference evidence="3" key="1">
    <citation type="submission" date="2020-11" db="EMBL/GenBank/DDBJ databases">
        <authorList>
            <consortium name="DOE Joint Genome Institute"/>
            <person name="Ahrendt S."/>
            <person name="Riley R."/>
            <person name="Andreopoulos W."/>
            <person name="Labutti K."/>
            <person name="Pangilinan J."/>
            <person name="Ruiz-Duenas F.J."/>
            <person name="Barrasa J.M."/>
            <person name="Sanchez-Garcia M."/>
            <person name="Camarero S."/>
            <person name="Miyauchi S."/>
            <person name="Serrano A."/>
            <person name="Linde D."/>
            <person name="Babiker R."/>
            <person name="Drula E."/>
            <person name="Ayuso-Fernandez I."/>
            <person name="Pacheco R."/>
            <person name="Padilla G."/>
            <person name="Ferreira P."/>
            <person name="Barriuso J."/>
            <person name="Kellner H."/>
            <person name="Castanera R."/>
            <person name="Alfaro M."/>
            <person name="Ramirez L."/>
            <person name="Pisabarro A.G."/>
            <person name="Kuo A."/>
            <person name="Tritt A."/>
            <person name="Lipzen A."/>
            <person name="He G."/>
            <person name="Yan M."/>
            <person name="Ng V."/>
            <person name="Cullen D."/>
            <person name="Martin F."/>
            <person name="Rosso M.-N."/>
            <person name="Henrissat B."/>
            <person name="Hibbett D."/>
            <person name="Martinez A.T."/>
            <person name="Grigoriev I.V."/>
        </authorList>
    </citation>
    <scope>NUCLEOTIDE SEQUENCE</scope>
    <source>
        <strain evidence="3">AH 40177</strain>
    </source>
</reference>
<evidence type="ECO:0000313" key="3">
    <source>
        <dbReference type="EMBL" id="KAF9071241.1"/>
    </source>
</evidence>
<dbReference type="InterPro" id="IPR042099">
    <property type="entry name" value="ANL_N_sf"/>
</dbReference>
<dbReference type="PROSITE" id="PS00455">
    <property type="entry name" value="AMP_BINDING"/>
    <property type="match status" value="1"/>
</dbReference>
<dbReference type="AlphaFoldDB" id="A0A9P5PS39"/>
<keyword evidence="4" id="KW-1185">Reference proteome</keyword>
<dbReference type="GO" id="GO:0016405">
    <property type="term" value="F:CoA-ligase activity"/>
    <property type="evidence" value="ECO:0007669"/>
    <property type="project" value="TreeGrafter"/>
</dbReference>
<dbReference type="Gene3D" id="3.40.50.12780">
    <property type="entry name" value="N-terminal domain of ligase-like"/>
    <property type="match status" value="1"/>
</dbReference>